<keyword evidence="3" id="KW-1185">Reference proteome</keyword>
<dbReference type="RefSeq" id="WP_339589438.1">
    <property type="nucleotide sequence ID" value="NZ_JBBHJZ010000008.1"/>
</dbReference>
<reference evidence="2 3" key="1">
    <citation type="submission" date="2024-03" db="EMBL/GenBank/DDBJ databases">
        <authorList>
            <person name="Jo J.-H."/>
        </authorList>
    </citation>
    <scope>NUCLEOTIDE SEQUENCE [LARGE SCALE GENOMIC DNA]</scope>
    <source>
        <strain evidence="2 3">PS1R-30</strain>
    </source>
</reference>
<gene>
    <name evidence="2" type="ORF">WG901_22795</name>
</gene>
<sequence length="357" mass="39298">MEPDDYLPMVLEEIKGIMSADGIALSLHADDAPPTVVSSDFGELLDRFDSHRILSTQGVDPVKGTRQQSWLDTEIDDQAWDVMQIPIKPVPGHSRLLLSVFFRDATRDRKAAADQIYAHRRPFALGYFHLWQLARQKTRQINAFRTALDGTGIAVFLLNSSGEVLFYNNAAGEMTVGSGSLVIRKGVLETTHKESRGRLRMVLHHVVEINRRSEDAAASANKAVVLSVDRAELPPLILSVIPGEHAAVDKNDVAAIVFALDPSREIKSILEPICRIYSLSPVETRLTCLLVSGSTVGEAAVDMGIKEATARGYLKQVLRKTKTERQSDLLRLMLTSAIRMAPNIVPESVTRVLEASA</sequence>
<dbReference type="PROSITE" id="PS50112">
    <property type="entry name" value="PAS"/>
    <property type="match status" value="1"/>
</dbReference>
<accession>A0ABU8S2B6</accession>
<dbReference type="InterPro" id="IPR000792">
    <property type="entry name" value="Tscrpt_reg_LuxR_C"/>
</dbReference>
<dbReference type="SMART" id="SM00091">
    <property type="entry name" value="PAS"/>
    <property type="match status" value="1"/>
</dbReference>
<name>A0ABU8S2B6_9SPHN</name>
<feature type="domain" description="PAS" evidence="1">
    <location>
        <begin position="140"/>
        <end position="210"/>
    </location>
</feature>
<dbReference type="InterPro" id="IPR000014">
    <property type="entry name" value="PAS"/>
</dbReference>
<dbReference type="InterPro" id="IPR035965">
    <property type="entry name" value="PAS-like_dom_sf"/>
</dbReference>
<comment type="caution">
    <text evidence="2">The sequence shown here is derived from an EMBL/GenBank/DDBJ whole genome shotgun (WGS) entry which is preliminary data.</text>
</comment>
<proteinExistence type="predicted"/>
<dbReference type="EMBL" id="JBBHJZ010000008">
    <property type="protein sequence ID" value="MEJ5979500.1"/>
    <property type="molecule type" value="Genomic_DNA"/>
</dbReference>
<evidence type="ECO:0000313" key="2">
    <source>
        <dbReference type="EMBL" id="MEJ5979500.1"/>
    </source>
</evidence>
<dbReference type="SUPFAM" id="SSF55785">
    <property type="entry name" value="PYP-like sensor domain (PAS domain)"/>
    <property type="match status" value="1"/>
</dbReference>
<dbReference type="Proteomes" id="UP001361239">
    <property type="component" value="Unassembled WGS sequence"/>
</dbReference>
<dbReference type="InterPro" id="IPR036388">
    <property type="entry name" value="WH-like_DNA-bd_sf"/>
</dbReference>
<protein>
    <recommendedName>
        <fullName evidence="1">PAS domain-containing protein</fullName>
    </recommendedName>
</protein>
<dbReference type="InterPro" id="IPR016032">
    <property type="entry name" value="Sig_transdc_resp-reg_C-effctor"/>
</dbReference>
<dbReference type="SMART" id="SM00421">
    <property type="entry name" value="HTH_LUXR"/>
    <property type="match status" value="1"/>
</dbReference>
<evidence type="ECO:0000259" key="1">
    <source>
        <dbReference type="PROSITE" id="PS50112"/>
    </source>
</evidence>
<evidence type="ECO:0000313" key="3">
    <source>
        <dbReference type="Proteomes" id="UP001361239"/>
    </source>
</evidence>
<dbReference type="SUPFAM" id="SSF46894">
    <property type="entry name" value="C-terminal effector domain of the bipartite response regulators"/>
    <property type="match status" value="1"/>
</dbReference>
<organism evidence="2 3">
    <name type="scientific">Novosphingobium anseongense</name>
    <dbReference type="NCBI Taxonomy" id="3133436"/>
    <lineage>
        <taxon>Bacteria</taxon>
        <taxon>Pseudomonadati</taxon>
        <taxon>Pseudomonadota</taxon>
        <taxon>Alphaproteobacteria</taxon>
        <taxon>Sphingomonadales</taxon>
        <taxon>Sphingomonadaceae</taxon>
        <taxon>Novosphingobium</taxon>
    </lineage>
</organism>
<dbReference type="Gene3D" id="1.10.10.10">
    <property type="entry name" value="Winged helix-like DNA-binding domain superfamily/Winged helix DNA-binding domain"/>
    <property type="match status" value="1"/>
</dbReference>